<evidence type="ECO:0000256" key="1">
    <source>
        <dbReference type="ARBA" id="ARBA00023002"/>
    </source>
</evidence>
<dbReference type="PANTHER" id="PTHR11699">
    <property type="entry name" value="ALDEHYDE DEHYDROGENASE-RELATED"/>
    <property type="match status" value="1"/>
</dbReference>
<dbReference type="Gene3D" id="3.40.605.10">
    <property type="entry name" value="Aldehyde Dehydrogenase, Chain A, domain 1"/>
    <property type="match status" value="1"/>
</dbReference>
<organism evidence="5 6">
    <name type="scientific">Sporosarcina soli</name>
    <dbReference type="NCBI Taxonomy" id="334736"/>
    <lineage>
        <taxon>Bacteria</taxon>
        <taxon>Bacillati</taxon>
        <taxon>Bacillota</taxon>
        <taxon>Bacilli</taxon>
        <taxon>Bacillales</taxon>
        <taxon>Caryophanaceae</taxon>
        <taxon>Sporosarcina</taxon>
    </lineage>
</organism>
<dbReference type="InterPro" id="IPR016161">
    <property type="entry name" value="Ald_DH/histidinol_DH"/>
</dbReference>
<feature type="active site" evidence="2">
    <location>
        <position position="250"/>
    </location>
</feature>
<keyword evidence="6" id="KW-1185">Reference proteome</keyword>
<dbReference type="Proteomes" id="UP001596109">
    <property type="component" value="Unassembled WGS sequence"/>
</dbReference>
<dbReference type="InterPro" id="IPR044086">
    <property type="entry name" value="LUC3-like"/>
</dbReference>
<dbReference type="EMBL" id="JBHSNO010000008">
    <property type="protein sequence ID" value="MFC5590545.1"/>
    <property type="molecule type" value="Genomic_DNA"/>
</dbReference>
<name>A0ABW0TM95_9BACL</name>
<proteinExistence type="inferred from homology"/>
<dbReference type="PROSITE" id="PS00687">
    <property type="entry name" value="ALDEHYDE_DEHYDR_GLU"/>
    <property type="match status" value="1"/>
</dbReference>
<evidence type="ECO:0000256" key="2">
    <source>
        <dbReference type="PROSITE-ProRule" id="PRU10007"/>
    </source>
</evidence>
<comment type="caution">
    <text evidence="5">The sequence shown here is derived from an EMBL/GenBank/DDBJ whole genome shotgun (WGS) entry which is preliminary data.</text>
</comment>
<feature type="domain" description="Aldehyde dehydrogenase" evidence="4">
    <location>
        <begin position="26"/>
        <end position="469"/>
    </location>
</feature>
<dbReference type="CDD" id="cd07106">
    <property type="entry name" value="ALDH_AldA-AAD23400"/>
    <property type="match status" value="1"/>
</dbReference>
<comment type="similarity">
    <text evidence="3">Belongs to the aldehyde dehydrogenase family.</text>
</comment>
<dbReference type="RefSeq" id="WP_381437190.1">
    <property type="nucleotide sequence ID" value="NZ_JBHSNO010000008.1"/>
</dbReference>
<dbReference type="InterPro" id="IPR016163">
    <property type="entry name" value="Ald_DH_C"/>
</dbReference>
<reference evidence="6" key="1">
    <citation type="journal article" date="2019" name="Int. J. Syst. Evol. Microbiol.">
        <title>The Global Catalogue of Microorganisms (GCM) 10K type strain sequencing project: providing services to taxonomists for standard genome sequencing and annotation.</title>
        <authorList>
            <consortium name="The Broad Institute Genomics Platform"/>
            <consortium name="The Broad Institute Genome Sequencing Center for Infectious Disease"/>
            <person name="Wu L."/>
            <person name="Ma J."/>
        </authorList>
    </citation>
    <scope>NUCLEOTIDE SEQUENCE [LARGE SCALE GENOMIC DNA]</scope>
    <source>
        <strain evidence="6">CGMCC 4.1434</strain>
    </source>
</reference>
<evidence type="ECO:0000256" key="3">
    <source>
        <dbReference type="RuleBase" id="RU003345"/>
    </source>
</evidence>
<evidence type="ECO:0000313" key="5">
    <source>
        <dbReference type="EMBL" id="MFC5590545.1"/>
    </source>
</evidence>
<dbReference type="InterPro" id="IPR029510">
    <property type="entry name" value="Ald_DH_CS_GLU"/>
</dbReference>
<accession>A0ABW0TM95</accession>
<keyword evidence="1 3" id="KW-0560">Oxidoreductase</keyword>
<dbReference type="InterPro" id="IPR016162">
    <property type="entry name" value="Ald_DH_N"/>
</dbReference>
<evidence type="ECO:0000259" key="4">
    <source>
        <dbReference type="Pfam" id="PF00171"/>
    </source>
</evidence>
<dbReference type="SUPFAM" id="SSF53720">
    <property type="entry name" value="ALDH-like"/>
    <property type="match status" value="1"/>
</dbReference>
<dbReference type="Pfam" id="PF00171">
    <property type="entry name" value="Aldedh"/>
    <property type="match status" value="1"/>
</dbReference>
<sequence length="477" mass="52484">MSKTKISIFNNVYSNTINGKSVTTEDSINVINPANEKVIASAPNATKKDLDEAVKAAKNAFKEWSRKPIEERGKYVSRLGEAIEEYQEEFMNLLTLEQGKPRPDAEWEVGGSVYWAKEIAKQRLKVEVIEETDDHIVEKHYTPLGVVGAITPWNFPILLSVWKIAPALMAGNTVVLKPSPYTPLCLLKLGEIANEILPKGVLNIVSGGNELGQWITEHPEVSKISFTGSSATGKKVMKSSASNLKRVTLELGGNDVAIVLPDVDPKAIAKELFWASFQNNAQFCVATKRLYVHEDIYDAVLHELVEFAKTVKVGSGSDPDTGIGPIQNQMQYERVIELIEDTKKIGAKFALGGQVKEKPGYFIPVSIVDNPPEESRVVTEEAFGPLLPVLKYSDYDEVIERANNSIYGLGGSVWGNDVEQAKDLAKRLDTGTVWVNEVHIFAPNYPFGGHKQSGIGIENAGLVEYTNSQIIMVNKKG</sequence>
<protein>
    <submittedName>
        <fullName evidence="5">Aldehyde dehydrogenase family protein</fullName>
    </submittedName>
</protein>
<gene>
    <name evidence="5" type="ORF">ACFPRA_16690</name>
</gene>
<evidence type="ECO:0000313" key="6">
    <source>
        <dbReference type="Proteomes" id="UP001596109"/>
    </source>
</evidence>
<dbReference type="Gene3D" id="3.40.309.10">
    <property type="entry name" value="Aldehyde Dehydrogenase, Chain A, domain 2"/>
    <property type="match status" value="1"/>
</dbReference>
<dbReference type="InterPro" id="IPR015590">
    <property type="entry name" value="Aldehyde_DH_dom"/>
</dbReference>